<evidence type="ECO:0000313" key="1">
    <source>
        <dbReference type="EMBL" id="KKL50882.1"/>
    </source>
</evidence>
<protein>
    <submittedName>
        <fullName evidence="1">Uncharacterized protein</fullName>
    </submittedName>
</protein>
<comment type="caution">
    <text evidence="1">The sequence shown here is derived from an EMBL/GenBank/DDBJ whole genome shotgun (WGS) entry which is preliminary data.</text>
</comment>
<dbReference type="AlphaFoldDB" id="A0A0F9FIF7"/>
<dbReference type="EMBL" id="LAZR01032441">
    <property type="protein sequence ID" value="KKL50882.1"/>
    <property type="molecule type" value="Genomic_DNA"/>
</dbReference>
<name>A0A0F9FIF7_9ZZZZ</name>
<proteinExistence type="predicted"/>
<organism evidence="1">
    <name type="scientific">marine sediment metagenome</name>
    <dbReference type="NCBI Taxonomy" id="412755"/>
    <lineage>
        <taxon>unclassified sequences</taxon>
        <taxon>metagenomes</taxon>
        <taxon>ecological metagenomes</taxon>
    </lineage>
</organism>
<reference evidence="1" key="1">
    <citation type="journal article" date="2015" name="Nature">
        <title>Complex archaea that bridge the gap between prokaryotes and eukaryotes.</title>
        <authorList>
            <person name="Spang A."/>
            <person name="Saw J.H."/>
            <person name="Jorgensen S.L."/>
            <person name="Zaremba-Niedzwiedzka K."/>
            <person name="Martijn J."/>
            <person name="Lind A.E."/>
            <person name="van Eijk R."/>
            <person name="Schleper C."/>
            <person name="Guy L."/>
            <person name="Ettema T.J."/>
        </authorList>
    </citation>
    <scope>NUCLEOTIDE SEQUENCE</scope>
</reference>
<gene>
    <name evidence="1" type="ORF">LCGC14_2301060</name>
</gene>
<accession>A0A0F9FIF7</accession>
<sequence>MTMTNDKIIECVIKAIPYPEHISDIELDDDCVRFTWRTDRFKVSDSGMVEELEDIFLKGSNIAILMERLIKYEYVKLELKDA</sequence>